<dbReference type="Gene3D" id="2.30.60.10">
    <property type="entry name" value="Cyanovirin-N"/>
    <property type="match status" value="1"/>
</dbReference>
<organism evidence="2 3">
    <name type="scientific">Aspergillus oryzae</name>
    <name type="common">Yellow koji mold</name>
    <dbReference type="NCBI Taxonomy" id="5062"/>
    <lineage>
        <taxon>Eukaryota</taxon>
        <taxon>Fungi</taxon>
        <taxon>Dikarya</taxon>
        <taxon>Ascomycota</taxon>
        <taxon>Pezizomycotina</taxon>
        <taxon>Eurotiomycetes</taxon>
        <taxon>Eurotiomycetidae</taxon>
        <taxon>Eurotiales</taxon>
        <taxon>Aspergillaceae</taxon>
        <taxon>Aspergillus</taxon>
        <taxon>Aspergillus subgen. Circumdati</taxon>
    </lineage>
</organism>
<gene>
    <name evidence="2" type="ORF">Aory04_000514200</name>
</gene>
<comment type="caution">
    <text evidence="2">The sequence shown here is derived from an EMBL/GenBank/DDBJ whole genome shotgun (WGS) entry which is preliminary data.</text>
</comment>
<dbReference type="AlphaFoldDB" id="A0AAN5BX86"/>
<protein>
    <submittedName>
        <fullName evidence="2">Unnamed protein product</fullName>
    </submittedName>
</protein>
<evidence type="ECO:0000313" key="3">
    <source>
        <dbReference type="Proteomes" id="UP001165205"/>
    </source>
</evidence>
<reference evidence="2" key="1">
    <citation type="submission" date="2023-04" db="EMBL/GenBank/DDBJ databases">
        <title>Aspergillus oryzae NBRC 4228.</title>
        <authorList>
            <person name="Ichikawa N."/>
            <person name="Sato H."/>
            <person name="Tonouchi N."/>
        </authorList>
    </citation>
    <scope>NUCLEOTIDE SEQUENCE</scope>
    <source>
        <strain evidence="2">NBRC 4228</strain>
    </source>
</reference>
<feature type="signal peptide" evidence="1">
    <location>
        <begin position="1"/>
        <end position="18"/>
    </location>
</feature>
<dbReference type="InterPro" id="IPR036673">
    <property type="entry name" value="Cyanovirin-N_sf"/>
</dbReference>
<sequence>MYRALIIILSLYLSIVAGGGVLSTPDTNANTNANANTNTNANTNANMNANYKDAGTQNVIQFCGSQGPKYEYIGKEPWQLRITALCKDQNGKQQRSELYPSTCLEWNRESKTLEGSDVDWGHGLIDGGCTDCKFQGWTLTCYCDGKNAPPKLLKDRNKVTINMGEHISYQQY</sequence>
<dbReference type="EMBL" id="BSYA01000049">
    <property type="protein sequence ID" value="GMG28783.1"/>
    <property type="molecule type" value="Genomic_DNA"/>
</dbReference>
<proteinExistence type="predicted"/>
<keyword evidence="1" id="KW-0732">Signal</keyword>
<evidence type="ECO:0000256" key="1">
    <source>
        <dbReference type="SAM" id="SignalP"/>
    </source>
</evidence>
<feature type="chain" id="PRO_5042925851" evidence="1">
    <location>
        <begin position="19"/>
        <end position="172"/>
    </location>
</feature>
<dbReference type="Proteomes" id="UP001165205">
    <property type="component" value="Unassembled WGS sequence"/>
</dbReference>
<accession>A0AAN5BX86</accession>
<evidence type="ECO:0000313" key="2">
    <source>
        <dbReference type="EMBL" id="GMG28783.1"/>
    </source>
</evidence>
<name>A0AAN5BX86_ASPOZ</name>
<dbReference type="SUPFAM" id="SSF51322">
    <property type="entry name" value="Cyanovirin-N"/>
    <property type="match status" value="1"/>
</dbReference>